<dbReference type="RefSeq" id="WP_154529780.1">
    <property type="nucleotide sequence ID" value="NZ_JAQXTV010000075.1"/>
</dbReference>
<reference evidence="1 2" key="1">
    <citation type="submission" date="2019-08" db="EMBL/GenBank/DDBJ databases">
        <title>In-depth cultivation of the pig gut microbiome towards novel bacterial diversity and tailored functional studies.</title>
        <authorList>
            <person name="Wylensek D."/>
            <person name="Hitch T.C.A."/>
            <person name="Clavel T."/>
        </authorList>
    </citation>
    <scope>NUCLEOTIDE SEQUENCE [LARGE SCALE GENOMIC DNA]</scope>
    <source>
        <strain evidence="1 2">WCA-383-APC-5B</strain>
    </source>
</reference>
<dbReference type="AlphaFoldDB" id="A0A7X2SZW8"/>
<keyword evidence="2" id="KW-1185">Reference proteome</keyword>
<name>A0A7X2SZW8_9CLOT</name>
<dbReference type="EMBL" id="VULX01000001">
    <property type="protein sequence ID" value="MSR89894.1"/>
    <property type="molecule type" value="Genomic_DNA"/>
</dbReference>
<dbReference type="Proteomes" id="UP000460287">
    <property type="component" value="Unassembled WGS sequence"/>
</dbReference>
<accession>A0A7X2SZW8</accession>
<sequence length="91" mass="10813">MNNKQIDEKYKDDIDQAVALLEKHPEYEIMIRRGFETEYSQRGVSLVIFLREDKTAKTEYTEKFETELSFTFQDNDPVEEIMNIICKKAGR</sequence>
<organism evidence="1 2">
    <name type="scientific">Inconstantimicrobium porci</name>
    <dbReference type="NCBI Taxonomy" id="2652291"/>
    <lineage>
        <taxon>Bacteria</taxon>
        <taxon>Bacillati</taxon>
        <taxon>Bacillota</taxon>
        <taxon>Clostridia</taxon>
        <taxon>Eubacteriales</taxon>
        <taxon>Clostridiaceae</taxon>
        <taxon>Inconstantimicrobium</taxon>
    </lineage>
</organism>
<gene>
    <name evidence="1" type="ORF">FYJ33_00325</name>
</gene>
<evidence type="ECO:0000313" key="1">
    <source>
        <dbReference type="EMBL" id="MSR89894.1"/>
    </source>
</evidence>
<proteinExistence type="predicted"/>
<comment type="caution">
    <text evidence="1">The sequence shown here is derived from an EMBL/GenBank/DDBJ whole genome shotgun (WGS) entry which is preliminary data.</text>
</comment>
<protein>
    <submittedName>
        <fullName evidence="1">Uncharacterized protein</fullName>
    </submittedName>
</protein>
<evidence type="ECO:0000313" key="2">
    <source>
        <dbReference type="Proteomes" id="UP000460287"/>
    </source>
</evidence>